<dbReference type="PROSITE" id="PS51278">
    <property type="entry name" value="GATASE_TYPE_2"/>
    <property type="match status" value="1"/>
</dbReference>
<dbReference type="PANTHER" id="PTHR43284:SF1">
    <property type="entry name" value="ASPARAGINE SYNTHETASE"/>
    <property type="match status" value="1"/>
</dbReference>
<keyword evidence="9" id="KW-0028">Amino-acid biosynthesis</keyword>
<keyword evidence="7 9" id="KW-0315">Glutamine amidotransferase</keyword>
<name>A0A3D9ISI3_9BACL</name>
<dbReference type="GO" id="GO:0006529">
    <property type="term" value="P:asparagine biosynthetic process"/>
    <property type="evidence" value="ECO:0007669"/>
    <property type="project" value="UniProtKB-KW"/>
</dbReference>
<dbReference type="GO" id="GO:0005829">
    <property type="term" value="C:cytosol"/>
    <property type="evidence" value="ECO:0007669"/>
    <property type="project" value="TreeGrafter"/>
</dbReference>
<comment type="similarity">
    <text evidence="2">Belongs to the asparagine synthetase family.</text>
</comment>
<reference evidence="13 14" key="1">
    <citation type="submission" date="2018-07" db="EMBL/GenBank/DDBJ databases">
        <title>Genomic Encyclopedia of Type Strains, Phase III (KMG-III): the genomes of soil and plant-associated and newly described type strains.</title>
        <authorList>
            <person name="Whitman W."/>
        </authorList>
    </citation>
    <scope>NUCLEOTIDE SEQUENCE [LARGE SCALE GENOMIC DNA]</scope>
    <source>
        <strain evidence="13 14">CECT 8236</strain>
    </source>
</reference>
<dbReference type="InterPro" id="IPR033738">
    <property type="entry name" value="AsnB_N"/>
</dbReference>
<evidence type="ECO:0000313" key="13">
    <source>
        <dbReference type="EMBL" id="RED64076.1"/>
    </source>
</evidence>
<dbReference type="CDD" id="cd01991">
    <property type="entry name" value="Asn_synthase_B_C"/>
    <property type="match status" value="1"/>
</dbReference>
<feature type="binding site" evidence="10">
    <location>
        <position position="297"/>
    </location>
    <ligand>
        <name>ATP</name>
        <dbReference type="ChEBI" id="CHEBI:30616"/>
    </ligand>
</feature>
<keyword evidence="14" id="KW-1185">Reference proteome</keyword>
<dbReference type="OrthoDB" id="9763290at2"/>
<sequence length="618" mass="70297">MCGITGWIDWSKDLTTQADTIEKMTETLELRGPDAAGTWLSRHCAFGHRRLSVMDPANGAQPMVRPAKGSDTHDCVLVYNGELYNAPELRKQLEVIGYRFRTTCDTEVLLNGFVEWGPECVEKFNGIFAFAIWHTAEESLFMARDRLGVKPLFYRREEGRLLFGSEPKAILAHPDVPAEIDAEGLAELFVIGPARTPGHGIWRDLQELKPGHFAHYDRNGLRTSAYWQLQSAEHEEDVEQTASRVRELLTDTVERQLVSDVPICTLLSGGLDSSALTSIAVNYYKNTNQGDVHTFSVDYVDNDKHFHAHDFQPNSDAPWIKRMTEYLSTVHHPVQFDTPELVNALEAAVLAKDTPGMADIDASLYLFCREIKKEATVAISGEAADEIFGGYPWFHREDALKAETFPWSLATGLRSSLLSPELKERIRPQEYLADRYSQAVAEVPHLDGEDEVRRRMRRMSYLNITRFMPTLLDRKDRMSMAAGLEVRVPFCDHRLVEYVWNIPWEIKTAGTREKGILRKALEGVLPDDVLYRKKSPYPKTHNPNYLTAVRNHLLERLDDPASPLLPLVNAKKIRDLIAASDASSHLPWFGQLMSGPQLFAYLLQMDFWLREYKVKLVL</sequence>
<feature type="binding site" evidence="10">
    <location>
        <position position="266"/>
    </location>
    <ligand>
        <name>ATP</name>
        <dbReference type="ChEBI" id="CHEBI:30616"/>
    </ligand>
</feature>
<evidence type="ECO:0000256" key="2">
    <source>
        <dbReference type="ARBA" id="ARBA00005752"/>
    </source>
</evidence>
<evidence type="ECO:0000256" key="11">
    <source>
        <dbReference type="PIRSR" id="PIRSR001589-3"/>
    </source>
</evidence>
<comment type="pathway">
    <text evidence="1">Amino-acid biosynthesis; L-asparagine biosynthesis; L-asparagine from L-aspartate (L-Gln route): step 1/1.</text>
</comment>
<dbReference type="SUPFAM" id="SSF56235">
    <property type="entry name" value="N-terminal nucleophile aminohydrolases (Ntn hydrolases)"/>
    <property type="match status" value="1"/>
</dbReference>
<dbReference type="RefSeq" id="WP_115992167.1">
    <property type="nucleotide sequence ID" value="NZ_QRDY01000003.1"/>
</dbReference>
<dbReference type="InterPro" id="IPR017932">
    <property type="entry name" value="GATase_2_dom"/>
</dbReference>
<feature type="binding site" evidence="10">
    <location>
        <position position="105"/>
    </location>
    <ligand>
        <name>L-glutamine</name>
        <dbReference type="ChEBI" id="CHEBI:58359"/>
    </ligand>
</feature>
<feature type="binding site" evidence="10">
    <location>
        <begin position="380"/>
        <end position="381"/>
    </location>
    <ligand>
        <name>ATP</name>
        <dbReference type="ChEBI" id="CHEBI:30616"/>
    </ligand>
</feature>
<feature type="domain" description="Glutamine amidotransferase type-2" evidence="12">
    <location>
        <begin position="2"/>
        <end position="219"/>
    </location>
</feature>
<comment type="caution">
    <text evidence="13">The sequence shown here is derived from an EMBL/GenBank/DDBJ whole genome shotgun (WGS) entry which is preliminary data.</text>
</comment>
<gene>
    <name evidence="13" type="ORF">DFP95_103317</name>
</gene>
<dbReference type="Pfam" id="PF00733">
    <property type="entry name" value="Asn_synthase"/>
    <property type="match status" value="1"/>
</dbReference>
<dbReference type="PANTHER" id="PTHR43284">
    <property type="entry name" value="ASPARAGINE SYNTHETASE (GLUTAMINE-HYDROLYZING)"/>
    <property type="match status" value="1"/>
</dbReference>
<evidence type="ECO:0000256" key="3">
    <source>
        <dbReference type="ARBA" id="ARBA00012737"/>
    </source>
</evidence>
<proteinExistence type="inferred from homology"/>
<evidence type="ECO:0000256" key="8">
    <source>
        <dbReference type="ARBA" id="ARBA00048741"/>
    </source>
</evidence>
<dbReference type="CDD" id="cd00712">
    <property type="entry name" value="AsnB"/>
    <property type="match status" value="1"/>
</dbReference>
<keyword evidence="5 10" id="KW-0067">ATP-binding</keyword>
<protein>
    <recommendedName>
        <fullName evidence="3">asparagine synthase (glutamine-hydrolyzing)</fullName>
        <ecNumber evidence="3">6.3.5.4</ecNumber>
    </recommendedName>
</protein>
<evidence type="ECO:0000256" key="1">
    <source>
        <dbReference type="ARBA" id="ARBA00005187"/>
    </source>
</evidence>
<evidence type="ECO:0000256" key="4">
    <source>
        <dbReference type="ARBA" id="ARBA00022741"/>
    </source>
</evidence>
<dbReference type="Gene3D" id="3.60.20.10">
    <property type="entry name" value="Glutamine Phosphoribosylpyrophosphate, subunit 1, domain 1"/>
    <property type="match status" value="1"/>
</dbReference>
<evidence type="ECO:0000259" key="12">
    <source>
        <dbReference type="PROSITE" id="PS51278"/>
    </source>
</evidence>
<dbReference type="PIRSF" id="PIRSF001589">
    <property type="entry name" value="Asn_synthetase_glu-h"/>
    <property type="match status" value="1"/>
</dbReference>
<evidence type="ECO:0000256" key="5">
    <source>
        <dbReference type="ARBA" id="ARBA00022840"/>
    </source>
</evidence>
<dbReference type="NCBIfam" id="TIGR01536">
    <property type="entry name" value="asn_synth_AEB"/>
    <property type="match status" value="1"/>
</dbReference>
<accession>A0A3D9ISI3</accession>
<feature type="active site" description="For GATase activity" evidence="9">
    <location>
        <position position="2"/>
    </location>
</feature>
<feature type="site" description="Important for beta-aspartyl-AMP intermediate formation" evidence="11">
    <location>
        <position position="382"/>
    </location>
</feature>
<dbReference type="InterPro" id="IPR001962">
    <property type="entry name" value="Asn_synthase"/>
</dbReference>
<evidence type="ECO:0000313" key="14">
    <source>
        <dbReference type="Proteomes" id="UP000256869"/>
    </source>
</evidence>
<evidence type="ECO:0000256" key="9">
    <source>
        <dbReference type="PIRSR" id="PIRSR001589-1"/>
    </source>
</evidence>
<dbReference type="InterPro" id="IPR006426">
    <property type="entry name" value="Asn_synth_AEB"/>
</dbReference>
<dbReference type="InterPro" id="IPR029055">
    <property type="entry name" value="Ntn_hydrolases_N"/>
</dbReference>
<dbReference type="Gene3D" id="3.40.50.620">
    <property type="entry name" value="HUPs"/>
    <property type="match status" value="1"/>
</dbReference>
<dbReference type="SUPFAM" id="SSF52402">
    <property type="entry name" value="Adenine nucleotide alpha hydrolases-like"/>
    <property type="match status" value="1"/>
</dbReference>
<evidence type="ECO:0000256" key="6">
    <source>
        <dbReference type="ARBA" id="ARBA00022888"/>
    </source>
</evidence>
<dbReference type="Pfam" id="PF13537">
    <property type="entry name" value="GATase_7"/>
    <property type="match status" value="1"/>
</dbReference>
<dbReference type="InterPro" id="IPR051786">
    <property type="entry name" value="ASN_synthetase/amidase"/>
</dbReference>
<keyword evidence="6 9" id="KW-0061">Asparagine biosynthesis</keyword>
<keyword evidence="4 10" id="KW-0547">Nucleotide-binding</keyword>
<dbReference type="AlphaFoldDB" id="A0A3D9ISI3"/>
<evidence type="ECO:0000256" key="7">
    <source>
        <dbReference type="ARBA" id="ARBA00022962"/>
    </source>
</evidence>
<dbReference type="EC" id="6.3.5.4" evidence="3"/>
<dbReference type="Proteomes" id="UP000256869">
    <property type="component" value="Unassembled WGS sequence"/>
</dbReference>
<dbReference type="InterPro" id="IPR014729">
    <property type="entry name" value="Rossmann-like_a/b/a_fold"/>
</dbReference>
<organism evidence="13 14">
    <name type="scientific">Cohnella lupini</name>
    <dbReference type="NCBI Taxonomy" id="1294267"/>
    <lineage>
        <taxon>Bacteria</taxon>
        <taxon>Bacillati</taxon>
        <taxon>Bacillota</taxon>
        <taxon>Bacilli</taxon>
        <taxon>Bacillales</taxon>
        <taxon>Paenibacillaceae</taxon>
        <taxon>Cohnella</taxon>
    </lineage>
</organism>
<dbReference type="EMBL" id="QRDY01000003">
    <property type="protein sequence ID" value="RED64076.1"/>
    <property type="molecule type" value="Genomic_DNA"/>
</dbReference>
<dbReference type="GO" id="GO:0005524">
    <property type="term" value="F:ATP binding"/>
    <property type="evidence" value="ECO:0007669"/>
    <property type="project" value="UniProtKB-KW"/>
</dbReference>
<comment type="catalytic activity">
    <reaction evidence="8">
        <text>L-aspartate + L-glutamine + ATP + H2O = L-asparagine + L-glutamate + AMP + diphosphate + H(+)</text>
        <dbReference type="Rhea" id="RHEA:12228"/>
        <dbReference type="ChEBI" id="CHEBI:15377"/>
        <dbReference type="ChEBI" id="CHEBI:15378"/>
        <dbReference type="ChEBI" id="CHEBI:29985"/>
        <dbReference type="ChEBI" id="CHEBI:29991"/>
        <dbReference type="ChEBI" id="CHEBI:30616"/>
        <dbReference type="ChEBI" id="CHEBI:33019"/>
        <dbReference type="ChEBI" id="CHEBI:58048"/>
        <dbReference type="ChEBI" id="CHEBI:58359"/>
        <dbReference type="ChEBI" id="CHEBI:456215"/>
        <dbReference type="EC" id="6.3.5.4"/>
    </reaction>
</comment>
<dbReference type="GO" id="GO:0004066">
    <property type="term" value="F:asparagine synthase (glutamine-hydrolyzing) activity"/>
    <property type="evidence" value="ECO:0007669"/>
    <property type="project" value="UniProtKB-EC"/>
</dbReference>
<evidence type="ECO:0000256" key="10">
    <source>
        <dbReference type="PIRSR" id="PIRSR001589-2"/>
    </source>
</evidence>